<keyword evidence="1" id="KW-1133">Transmembrane helix</keyword>
<dbReference type="PANTHER" id="PTHR30273">
    <property type="entry name" value="PERIPLASMIC SIGNAL SENSOR AND SIGMA FACTOR ACTIVATOR FECR-RELATED"/>
    <property type="match status" value="1"/>
</dbReference>
<accession>A0A157R9T8</accession>
<keyword evidence="1" id="KW-0472">Membrane</keyword>
<dbReference type="EMBL" id="FKBS01000029">
    <property type="protein sequence ID" value="SAI54646.1"/>
    <property type="molecule type" value="Genomic_DNA"/>
</dbReference>
<dbReference type="InterPro" id="IPR012373">
    <property type="entry name" value="Ferrdict_sens_TM"/>
</dbReference>
<proteinExistence type="predicted"/>
<dbReference type="AlphaFoldDB" id="A0A157R9T8"/>
<dbReference type="InterPro" id="IPR032623">
    <property type="entry name" value="FecR_N"/>
</dbReference>
<gene>
    <name evidence="3" type="primary">hurR_3</name>
    <name evidence="3" type="ORF">SAMEA1982600_04522</name>
</gene>
<name>A0A157R9T8_9BORD</name>
<dbReference type="GO" id="GO:0016989">
    <property type="term" value="F:sigma factor antagonist activity"/>
    <property type="evidence" value="ECO:0007669"/>
    <property type="project" value="TreeGrafter"/>
</dbReference>
<evidence type="ECO:0000256" key="1">
    <source>
        <dbReference type="SAM" id="Phobius"/>
    </source>
</evidence>
<dbReference type="RefSeq" id="WP_235816949.1">
    <property type="nucleotide sequence ID" value="NZ_FKBS01000029.1"/>
</dbReference>
<organism evidence="3 4">
    <name type="scientific">Bordetella ansorpii</name>
    <dbReference type="NCBI Taxonomy" id="288768"/>
    <lineage>
        <taxon>Bacteria</taxon>
        <taxon>Pseudomonadati</taxon>
        <taxon>Pseudomonadota</taxon>
        <taxon>Betaproteobacteria</taxon>
        <taxon>Burkholderiales</taxon>
        <taxon>Alcaligenaceae</taxon>
        <taxon>Bordetella</taxon>
    </lineage>
</organism>
<dbReference type="Pfam" id="PF16220">
    <property type="entry name" value="DUF4880"/>
    <property type="match status" value="1"/>
</dbReference>
<dbReference type="Proteomes" id="UP000077037">
    <property type="component" value="Unassembled WGS sequence"/>
</dbReference>
<keyword evidence="1 3" id="KW-0812">Transmembrane</keyword>
<dbReference type="PIRSF" id="PIRSF018266">
    <property type="entry name" value="FecR"/>
    <property type="match status" value="1"/>
</dbReference>
<evidence type="ECO:0000313" key="3">
    <source>
        <dbReference type="EMBL" id="SAI54646.1"/>
    </source>
</evidence>
<sequence>MIPAQTNSGMPPGASASEWDEIESQAQAWAVELGTDRPTRRTLAAFHRWRGQSAAHAQAWEQAAQEWRQMGQATLQFDLERPRQIRSPAQVRNRRRAFLGGAAAAFGTLGAFALIRPPLHLWPSWGELQADYRTGTGEQRDVPVGRNVTVSLNTQTSVSLQQPEGVPQLRLISGEAALQTSGTPCELVAGAVRLTLGDGEVEMRQLYEGGAGWARCSRGSARLVHPQGSLTLGAGQQVSYDAGKLGPVTTMTGGGEWRRGMVVFHDLPLSQVVDEINRYRPGRVVLMNRELANRRFSANFAIARLDDAIEQLRLSQGIQVRRVGNVVLLS</sequence>
<feature type="transmembrane region" description="Helical" evidence="1">
    <location>
        <begin position="97"/>
        <end position="115"/>
    </location>
</feature>
<protein>
    <submittedName>
        <fullName evidence="3">Heme uptake transmembrane sensor</fullName>
    </submittedName>
</protein>
<reference evidence="3 4" key="1">
    <citation type="submission" date="2016-03" db="EMBL/GenBank/DDBJ databases">
        <authorList>
            <consortium name="Pathogen Informatics"/>
        </authorList>
    </citation>
    <scope>NUCLEOTIDE SEQUENCE [LARGE SCALE GENOMIC DNA]</scope>
    <source>
        <strain evidence="3 4">NCTC13364</strain>
    </source>
</reference>
<evidence type="ECO:0000313" key="4">
    <source>
        <dbReference type="Proteomes" id="UP000077037"/>
    </source>
</evidence>
<dbReference type="PANTHER" id="PTHR30273:SF2">
    <property type="entry name" value="PROTEIN FECR"/>
    <property type="match status" value="1"/>
</dbReference>
<feature type="domain" description="FecR N-terminal" evidence="2">
    <location>
        <begin position="25"/>
        <end position="65"/>
    </location>
</feature>
<evidence type="ECO:0000259" key="2">
    <source>
        <dbReference type="Pfam" id="PF16220"/>
    </source>
</evidence>
<dbReference type="Gene3D" id="3.55.50.30">
    <property type="match status" value="1"/>
</dbReference>